<dbReference type="KEGG" id="sxi:SXIM_18260"/>
<evidence type="ECO:0000313" key="1">
    <source>
        <dbReference type="EMBL" id="AKG43210.1"/>
    </source>
</evidence>
<dbReference type="STRING" id="408015.SXIM_18260"/>
<dbReference type="AlphaFoldDB" id="A0A0F7FT59"/>
<dbReference type="PATRIC" id="fig|408015.6.peg.1860"/>
<accession>A0A0F7FT59</accession>
<name>A0A0F7FT59_9ACTN</name>
<evidence type="ECO:0008006" key="3">
    <source>
        <dbReference type="Google" id="ProtNLM"/>
    </source>
</evidence>
<evidence type="ECO:0000313" key="2">
    <source>
        <dbReference type="Proteomes" id="UP000034034"/>
    </source>
</evidence>
<dbReference type="EMBL" id="CP009922">
    <property type="protein sequence ID" value="AKG43210.1"/>
    <property type="molecule type" value="Genomic_DNA"/>
</dbReference>
<organism evidence="1 2">
    <name type="scientific">Streptomyces xiamenensis</name>
    <dbReference type="NCBI Taxonomy" id="408015"/>
    <lineage>
        <taxon>Bacteria</taxon>
        <taxon>Bacillati</taxon>
        <taxon>Actinomycetota</taxon>
        <taxon>Actinomycetes</taxon>
        <taxon>Kitasatosporales</taxon>
        <taxon>Streptomycetaceae</taxon>
        <taxon>Streptomyces</taxon>
    </lineage>
</organism>
<sequence>MFCDSDVTERDYLRALVGHVANPAVTVRIRNKPCSPSQLVAHAASFRDKAPEDFDQVWCVFDVDDYSDIHQAVKKAGDLGIKLAVSNPCFELWLLLHHTPHTAHIMGYRQLVPLLTKHVPAYDKARINFPRDFGPSWARAVERARGLATSGQEYAVNPSTGVWALVEIIGGGSDRRR</sequence>
<dbReference type="HOGENOM" id="CLU_090993_0_0_11"/>
<dbReference type="RefSeq" id="WP_030735601.1">
    <property type="nucleotide sequence ID" value="NZ_CP009922.3"/>
</dbReference>
<gene>
    <name evidence="1" type="ORF">SXIM_18260</name>
</gene>
<dbReference type="InterPro" id="IPR025591">
    <property type="entry name" value="RloB"/>
</dbReference>
<reference evidence="1" key="1">
    <citation type="submission" date="2019-08" db="EMBL/GenBank/DDBJ databases">
        <title>Complete genome sequence of a mangrove-derived Streptomyces xiamenensis.</title>
        <authorList>
            <person name="Xu J."/>
        </authorList>
    </citation>
    <scope>NUCLEOTIDE SEQUENCE</scope>
    <source>
        <strain evidence="1">318</strain>
    </source>
</reference>
<dbReference type="Proteomes" id="UP000034034">
    <property type="component" value="Chromosome"/>
</dbReference>
<proteinExistence type="predicted"/>
<protein>
    <recommendedName>
        <fullName evidence="3">RloB-like protein</fullName>
    </recommendedName>
</protein>
<keyword evidence="2" id="KW-1185">Reference proteome</keyword>
<dbReference type="Pfam" id="PF13707">
    <property type="entry name" value="RloB"/>
    <property type="match status" value="1"/>
</dbReference>